<gene>
    <name evidence="6" type="primary">ade</name>
    <name evidence="10" type="ORF">DEACI_0276</name>
    <name evidence="9" type="ORF">DEACI_3797</name>
</gene>
<organism evidence="9">
    <name type="scientific">Acididesulfobacillus acetoxydans</name>
    <dbReference type="NCBI Taxonomy" id="1561005"/>
    <lineage>
        <taxon>Bacteria</taxon>
        <taxon>Bacillati</taxon>
        <taxon>Bacillota</taxon>
        <taxon>Clostridia</taxon>
        <taxon>Eubacteriales</taxon>
        <taxon>Peptococcaceae</taxon>
        <taxon>Acididesulfobacillus</taxon>
    </lineage>
</organism>
<dbReference type="GO" id="GO:0000034">
    <property type="term" value="F:adenine deaminase activity"/>
    <property type="evidence" value="ECO:0007669"/>
    <property type="project" value="UniProtKB-UniRule"/>
</dbReference>
<dbReference type="InterPro" id="IPR011059">
    <property type="entry name" value="Metal-dep_hydrolase_composite"/>
</dbReference>
<dbReference type="PANTHER" id="PTHR11113">
    <property type="entry name" value="N-ACETYLGLUCOSAMINE-6-PHOSPHATE DEACETYLASE"/>
    <property type="match status" value="1"/>
</dbReference>
<evidence type="ECO:0000313" key="10">
    <source>
        <dbReference type="EMBL" id="CEJ05856.1"/>
    </source>
</evidence>
<dbReference type="InterPro" id="IPR006679">
    <property type="entry name" value="Adenine_deam"/>
</dbReference>
<dbReference type="Proteomes" id="UP001071230">
    <property type="component" value="Unassembled WGS sequence"/>
</dbReference>
<evidence type="ECO:0000256" key="1">
    <source>
        <dbReference type="ARBA" id="ARBA00006773"/>
    </source>
</evidence>
<accession>A0A8S0WR00</accession>
<comment type="catalytic activity">
    <reaction evidence="5 6">
        <text>adenine + H2O + H(+) = hypoxanthine + NH4(+)</text>
        <dbReference type="Rhea" id="RHEA:23688"/>
        <dbReference type="ChEBI" id="CHEBI:15377"/>
        <dbReference type="ChEBI" id="CHEBI:15378"/>
        <dbReference type="ChEBI" id="CHEBI:16708"/>
        <dbReference type="ChEBI" id="CHEBI:17368"/>
        <dbReference type="ChEBI" id="CHEBI:28938"/>
        <dbReference type="EC" id="3.5.4.2"/>
    </reaction>
</comment>
<protein>
    <recommendedName>
        <fullName evidence="2 6">Adenine deaminase</fullName>
        <shortName evidence="6">Adenase</shortName>
        <shortName evidence="6">Adenine aminase</shortName>
        <ecNumber evidence="2 6">3.5.4.2</ecNumber>
    </recommendedName>
</protein>
<evidence type="ECO:0000256" key="2">
    <source>
        <dbReference type="ARBA" id="ARBA00012782"/>
    </source>
</evidence>
<evidence type="ECO:0000256" key="4">
    <source>
        <dbReference type="ARBA" id="ARBA00023211"/>
    </source>
</evidence>
<reference evidence="10" key="1">
    <citation type="submission" date="2014-11" db="EMBL/GenBank/DDBJ databases">
        <authorList>
            <person name="Hornung B.V."/>
        </authorList>
    </citation>
    <scope>NUCLEOTIDE SEQUENCE</scope>
    <source>
        <strain evidence="10">INE</strain>
    </source>
</reference>
<dbReference type="HAMAP" id="MF_01518">
    <property type="entry name" value="Adenine_deamin"/>
    <property type="match status" value="1"/>
</dbReference>
<dbReference type="EMBL" id="LR746496">
    <property type="protein sequence ID" value="CAA7602974.1"/>
    <property type="molecule type" value="Genomic_DNA"/>
</dbReference>
<dbReference type="Pfam" id="PF01979">
    <property type="entry name" value="Amidohydro_1"/>
    <property type="match status" value="1"/>
</dbReference>
<keyword evidence="11" id="KW-1185">Reference proteome</keyword>
<evidence type="ECO:0000259" key="8">
    <source>
        <dbReference type="Pfam" id="PF13382"/>
    </source>
</evidence>
<dbReference type="SUPFAM" id="SSF51556">
    <property type="entry name" value="Metallo-dependent hydrolases"/>
    <property type="match status" value="1"/>
</dbReference>
<dbReference type="RefSeq" id="WP_240986265.1">
    <property type="nucleotide sequence ID" value="NZ_CDGJ01000003.1"/>
</dbReference>
<comment type="similarity">
    <text evidence="1 6">Belongs to the metallo-dependent hydrolases superfamily. Adenine deaminase family.</text>
</comment>
<dbReference type="CDD" id="cd01295">
    <property type="entry name" value="AdeC"/>
    <property type="match status" value="1"/>
</dbReference>
<evidence type="ECO:0000256" key="5">
    <source>
        <dbReference type="ARBA" id="ARBA00047720"/>
    </source>
</evidence>
<dbReference type="InterPro" id="IPR026912">
    <property type="entry name" value="Adenine_deam_C"/>
</dbReference>
<feature type="domain" description="Amidohydrolase-related" evidence="7">
    <location>
        <begin position="87"/>
        <end position="365"/>
    </location>
</feature>
<dbReference type="EMBL" id="CDGJ01000003">
    <property type="protein sequence ID" value="CEJ05856.1"/>
    <property type="molecule type" value="Genomic_DNA"/>
</dbReference>
<keyword evidence="4 6" id="KW-0464">Manganese</keyword>
<dbReference type="Gene3D" id="2.30.40.10">
    <property type="entry name" value="Urease, subunit C, domain 1"/>
    <property type="match status" value="1"/>
</dbReference>
<dbReference type="InterPro" id="IPR006680">
    <property type="entry name" value="Amidohydro-rel"/>
</dbReference>
<evidence type="ECO:0000313" key="9">
    <source>
        <dbReference type="EMBL" id="CAA7602974.1"/>
    </source>
</evidence>
<evidence type="ECO:0000256" key="3">
    <source>
        <dbReference type="ARBA" id="ARBA00022801"/>
    </source>
</evidence>
<dbReference type="Pfam" id="PF13382">
    <property type="entry name" value="Adenine_deam_C"/>
    <property type="match status" value="1"/>
</dbReference>
<evidence type="ECO:0000256" key="6">
    <source>
        <dbReference type="HAMAP-Rule" id="MF_01518"/>
    </source>
</evidence>
<keyword evidence="3 6" id="KW-0378">Hydrolase</keyword>
<sequence length="647" mass="69680">MKPWPAEGIRTEGTKIEGAGQKKVSRREKMRQARGLEPIDLVLHRARLVNVLSGEIYETDIGIQDGFFVGTGEYRQAREVRDLAGHYVVPGLIDGHVHIESSHLCPEEFCALLVAHGVTTALVDPHEVANVAGLAGIRYILDRLARLPFNGFVALPSCVPATELETSGARLTAGDLAALTDDPRVIGLGEVMDYPGVLAGKEDLVRKLELPLRLRDGHAPGIRAQDLNAYYLAGIGTEHECSTPEEARERLRRGFFLMLREGSAARNLLDLLPAVNPINSNRCLLVTDDRNPLDLWREGSIDHLIRLAVKAGVEPLQAVQMATINPARALGLEHLGAVAPGFQADCVILSDLEEFVIDDVFWRGKSRQEGLGAAFSAEAAAWSRPVLSVGAAAWAGVNPSKDGRQVTGQNLSRGETDLSDTVHLGKWSRERLQIRCPRVPRGSATETLRRGGRSCKAGETVAVRVIGVKPHSLVTDHLCLDLPVRAGLVLPDVSQDVAKLAVLERHQASGRTGLGFVQGFGLARGALASTVAHDSHNLVVAGMNDEDMELAVSTVVAAQGGLCLTAGGRVLGHLPLPLAGLMSREPADKVVSILEEMHIRARELGVREGVDPFMTLAFLSLPVIPHLKLTDRGLVDGDKLSFVSLFP</sequence>
<dbReference type="KEGG" id="aacx:DEACI_3797"/>
<dbReference type="SUPFAM" id="SSF51338">
    <property type="entry name" value="Composite domain of metallo-dependent hydrolases"/>
    <property type="match status" value="1"/>
</dbReference>
<proteinExistence type="inferred from homology"/>
<dbReference type="PANTHER" id="PTHR11113:SF2">
    <property type="entry name" value="ADENINE DEAMINASE"/>
    <property type="match status" value="1"/>
</dbReference>
<evidence type="ECO:0000313" key="11">
    <source>
        <dbReference type="Proteomes" id="UP001071230"/>
    </source>
</evidence>
<dbReference type="InterPro" id="IPR032466">
    <property type="entry name" value="Metal_Hydrolase"/>
</dbReference>
<comment type="cofactor">
    <cofactor evidence="6">
        <name>Mn(2+)</name>
        <dbReference type="ChEBI" id="CHEBI:29035"/>
    </cofactor>
</comment>
<name>A0A8S0WR00_9FIRM</name>
<dbReference type="GO" id="GO:0006146">
    <property type="term" value="P:adenine catabolic process"/>
    <property type="evidence" value="ECO:0007669"/>
    <property type="project" value="InterPro"/>
</dbReference>
<dbReference type="EC" id="3.5.4.2" evidence="2 6"/>
<evidence type="ECO:0000259" key="7">
    <source>
        <dbReference type="Pfam" id="PF01979"/>
    </source>
</evidence>
<reference evidence="9" key="2">
    <citation type="submission" date="2020-01" db="EMBL/GenBank/DDBJ databases">
        <authorList>
            <person name="Hornung B."/>
        </authorList>
    </citation>
    <scope>NUCLEOTIDE SEQUENCE</scope>
    <source>
        <strain evidence="9">PacBioINE</strain>
    </source>
</reference>
<dbReference type="Proteomes" id="UP000836597">
    <property type="component" value="Chromosome"/>
</dbReference>
<dbReference type="Gene3D" id="3.20.20.140">
    <property type="entry name" value="Metal-dependent hydrolases"/>
    <property type="match status" value="1"/>
</dbReference>
<feature type="domain" description="Adenine deaminase C-terminal" evidence="8">
    <location>
        <begin position="473"/>
        <end position="639"/>
    </location>
</feature>
<dbReference type="AlphaFoldDB" id="A0A8S0WR00"/>